<keyword evidence="5" id="KW-0443">Lipid metabolism</keyword>
<reference evidence="8" key="1">
    <citation type="submission" date="2023-04" db="EMBL/GenBank/DDBJ databases">
        <title>Phytophthora lilii NBRC 32176.</title>
        <authorList>
            <person name="Ichikawa N."/>
            <person name="Sato H."/>
            <person name="Tonouchi N."/>
        </authorList>
    </citation>
    <scope>NUCLEOTIDE SEQUENCE</scope>
    <source>
        <strain evidence="8">NBRC 32176</strain>
    </source>
</reference>
<dbReference type="GO" id="GO:0006629">
    <property type="term" value="P:lipid metabolic process"/>
    <property type="evidence" value="ECO:0007669"/>
    <property type="project" value="UniProtKB-KW"/>
</dbReference>
<evidence type="ECO:0000256" key="1">
    <source>
        <dbReference type="ARBA" id="ARBA00004613"/>
    </source>
</evidence>
<keyword evidence="9" id="KW-1185">Reference proteome</keyword>
<accession>A0A9W7CLY4</accession>
<dbReference type="Gene3D" id="3.40.50.1820">
    <property type="entry name" value="alpha/beta hydrolase"/>
    <property type="match status" value="1"/>
</dbReference>
<keyword evidence="2" id="KW-0964">Secreted</keyword>
<feature type="chain" id="PRO_5040860022" evidence="6">
    <location>
        <begin position="26"/>
        <end position="126"/>
    </location>
</feature>
<proteinExistence type="predicted"/>
<evidence type="ECO:0000259" key="7">
    <source>
        <dbReference type="Pfam" id="PF24708"/>
    </source>
</evidence>
<comment type="subcellular location">
    <subcellularLocation>
        <location evidence="1">Secreted</location>
    </subcellularLocation>
</comment>
<protein>
    <submittedName>
        <fullName evidence="8">Unnamed protein product</fullName>
    </submittedName>
</protein>
<dbReference type="InterPro" id="IPR056304">
    <property type="entry name" value="Lip-like_C"/>
</dbReference>
<dbReference type="GO" id="GO:0016787">
    <property type="term" value="F:hydrolase activity"/>
    <property type="evidence" value="ECO:0007669"/>
    <property type="project" value="UniProtKB-KW"/>
</dbReference>
<dbReference type="EMBL" id="BSXW01001103">
    <property type="protein sequence ID" value="GMF33662.1"/>
    <property type="molecule type" value="Genomic_DNA"/>
</dbReference>
<dbReference type="SUPFAM" id="SSF53474">
    <property type="entry name" value="alpha/beta-Hydrolases"/>
    <property type="match status" value="1"/>
</dbReference>
<organism evidence="8 9">
    <name type="scientific">Phytophthora lilii</name>
    <dbReference type="NCBI Taxonomy" id="2077276"/>
    <lineage>
        <taxon>Eukaryota</taxon>
        <taxon>Sar</taxon>
        <taxon>Stramenopiles</taxon>
        <taxon>Oomycota</taxon>
        <taxon>Peronosporomycetes</taxon>
        <taxon>Peronosporales</taxon>
        <taxon>Peronosporaceae</taxon>
        <taxon>Phytophthora</taxon>
    </lineage>
</organism>
<dbReference type="PANTHER" id="PTHR34043:SF3">
    <property type="entry name" value="ALPHA_BETA-HYDROLASES SUPERFAMILY PROTEIN"/>
    <property type="match status" value="1"/>
</dbReference>
<evidence type="ECO:0000256" key="6">
    <source>
        <dbReference type="SAM" id="SignalP"/>
    </source>
</evidence>
<feature type="domain" description="Lipase-like C-terminal" evidence="7">
    <location>
        <begin position="27"/>
        <end position="122"/>
    </location>
</feature>
<gene>
    <name evidence="8" type="ORF">Plil01_001435000</name>
</gene>
<dbReference type="OrthoDB" id="206848at2759"/>
<dbReference type="Proteomes" id="UP001165083">
    <property type="component" value="Unassembled WGS sequence"/>
</dbReference>
<evidence type="ECO:0000256" key="4">
    <source>
        <dbReference type="ARBA" id="ARBA00022801"/>
    </source>
</evidence>
<evidence type="ECO:0000313" key="8">
    <source>
        <dbReference type="EMBL" id="GMF33662.1"/>
    </source>
</evidence>
<comment type="caution">
    <text evidence="8">The sequence shown here is derived from an EMBL/GenBank/DDBJ whole genome shotgun (WGS) entry which is preliminary data.</text>
</comment>
<dbReference type="GO" id="GO:0005576">
    <property type="term" value="C:extracellular region"/>
    <property type="evidence" value="ECO:0007669"/>
    <property type="project" value="UniProtKB-SubCell"/>
</dbReference>
<name>A0A9W7CLY4_9STRA</name>
<feature type="signal peptide" evidence="6">
    <location>
        <begin position="1"/>
        <end position="25"/>
    </location>
</feature>
<dbReference type="AlphaFoldDB" id="A0A9W7CLY4"/>
<keyword evidence="3 6" id="KW-0732">Signal</keyword>
<evidence type="ECO:0000313" key="9">
    <source>
        <dbReference type="Proteomes" id="UP001165083"/>
    </source>
</evidence>
<dbReference type="Pfam" id="PF24708">
    <property type="entry name" value="Lip_C"/>
    <property type="match status" value="1"/>
</dbReference>
<evidence type="ECO:0000256" key="2">
    <source>
        <dbReference type="ARBA" id="ARBA00022525"/>
    </source>
</evidence>
<evidence type="ECO:0000256" key="3">
    <source>
        <dbReference type="ARBA" id="ARBA00022729"/>
    </source>
</evidence>
<dbReference type="InterPro" id="IPR029058">
    <property type="entry name" value="AB_hydrolase_fold"/>
</dbReference>
<evidence type="ECO:0000256" key="5">
    <source>
        <dbReference type="ARBA" id="ARBA00023098"/>
    </source>
</evidence>
<sequence length="126" mass="14132">MLPHLQTLITSALVVFSFMFTTATASNTHPVVLVHGFSGWGREELLDFKYWGGLQGDFQEELRAQGYTVFTAVVGPFSSNWDRSCELYAQIKGGQVDYGVKHSAKHGHLRFGRNFTGLYPEWGEIS</sequence>
<keyword evidence="4" id="KW-0378">Hydrolase</keyword>
<dbReference type="PANTHER" id="PTHR34043">
    <property type="entry name" value="ALPHA/BETA-HYDROLASES SUPERFAMILY PROTEIN"/>
    <property type="match status" value="1"/>
</dbReference>